<accession>A0A8S5M9C2</accession>
<organism evidence="1">
    <name type="scientific">Caudovirales sp. ctCiv1</name>
    <dbReference type="NCBI Taxonomy" id="2826769"/>
    <lineage>
        <taxon>Viruses</taxon>
        <taxon>Duplodnaviria</taxon>
        <taxon>Heunggongvirae</taxon>
        <taxon>Uroviricota</taxon>
        <taxon>Caudoviricetes</taxon>
    </lineage>
</organism>
<evidence type="ECO:0000313" key="1">
    <source>
        <dbReference type="EMBL" id="DAD78555.1"/>
    </source>
</evidence>
<name>A0A8S5M9C2_9CAUD</name>
<protein>
    <submittedName>
        <fullName evidence="1">Uncharacterized protein</fullName>
    </submittedName>
</protein>
<proteinExistence type="predicted"/>
<reference evidence="1" key="1">
    <citation type="journal article" date="2021" name="Proc. Natl. Acad. Sci. U.S.A.">
        <title>A Catalog of Tens of Thousands of Viruses from Human Metagenomes Reveals Hidden Associations with Chronic Diseases.</title>
        <authorList>
            <person name="Tisza M.J."/>
            <person name="Buck C.B."/>
        </authorList>
    </citation>
    <scope>NUCLEOTIDE SEQUENCE</scope>
    <source>
        <strain evidence="1">CtCiv1</strain>
    </source>
</reference>
<sequence>MIKIIRGKYGNKLIPAGTILSLSAPEEQRLVNRKVAVFVCGNDDTHLQKSGIAAVNEKVDVSDEDIETTKNEVEIWPEEKIRKLSSKKKIIEYAQSIGLVDLDETMGKDDLVDEVLNYIDENYES</sequence>
<dbReference type="EMBL" id="BK014846">
    <property type="protein sequence ID" value="DAD78555.1"/>
    <property type="molecule type" value="Genomic_DNA"/>
</dbReference>